<reference evidence="1 2" key="1">
    <citation type="journal article" date="2014" name="Int. J. Syst. Evol. Microbiol.">
        <title>Description of Galbitalea soli gen. nov., sp. nov., and Frondihabitans sucicola sp. nov.</title>
        <authorList>
            <person name="Kim S.J."/>
            <person name="Lim J.M."/>
            <person name="Ahn J.H."/>
            <person name="Weon H.Y."/>
            <person name="Hamada M."/>
            <person name="Suzuki K."/>
            <person name="Ahn T.Y."/>
            <person name="Kwon S.W."/>
        </authorList>
    </citation>
    <scope>NUCLEOTIDE SEQUENCE [LARGE SCALE GENOMIC DNA]</scope>
    <source>
        <strain evidence="1 2">NBRC 108727</strain>
    </source>
</reference>
<keyword evidence="2" id="KW-1185">Reference proteome</keyword>
<evidence type="ECO:0000313" key="2">
    <source>
        <dbReference type="Proteomes" id="UP000479756"/>
    </source>
</evidence>
<name>A0A7C9PN95_9MICO</name>
<accession>A0A7C9PN95</accession>
<comment type="caution">
    <text evidence="1">The sequence shown here is derived from an EMBL/GenBank/DDBJ whole genome shotgun (WGS) entry which is preliminary data.</text>
</comment>
<sequence>MHREMESATPHISALELRVDFLDDEEDEPSLSMLIDGRSVFEAAGSARFQGFDPASMLWDTDALSVTETARRVAV</sequence>
<dbReference type="RefSeq" id="WP_163473242.1">
    <property type="nucleotide sequence ID" value="NZ_JAAGWZ010000002.1"/>
</dbReference>
<gene>
    <name evidence="1" type="ORF">G3T37_08995</name>
</gene>
<dbReference type="Proteomes" id="UP000479756">
    <property type="component" value="Unassembled WGS sequence"/>
</dbReference>
<evidence type="ECO:0000313" key="1">
    <source>
        <dbReference type="EMBL" id="NEM91492.1"/>
    </source>
</evidence>
<proteinExistence type="predicted"/>
<dbReference type="EMBL" id="JAAGWZ010000002">
    <property type="protein sequence ID" value="NEM91492.1"/>
    <property type="molecule type" value="Genomic_DNA"/>
</dbReference>
<protein>
    <submittedName>
        <fullName evidence="1">Uncharacterized protein</fullName>
    </submittedName>
</protein>
<dbReference type="AlphaFoldDB" id="A0A7C9PN95"/>
<organism evidence="1 2">
    <name type="scientific">Galbitalea soli</name>
    <dbReference type="NCBI Taxonomy" id="1268042"/>
    <lineage>
        <taxon>Bacteria</taxon>
        <taxon>Bacillati</taxon>
        <taxon>Actinomycetota</taxon>
        <taxon>Actinomycetes</taxon>
        <taxon>Micrococcales</taxon>
        <taxon>Microbacteriaceae</taxon>
        <taxon>Galbitalea</taxon>
    </lineage>
</organism>